<dbReference type="Proteomes" id="UP000321570">
    <property type="component" value="Unassembled WGS sequence"/>
</dbReference>
<accession>A0A564YDP9</accession>
<sequence>MSVVGKDEKGNKFYKVEKILKRRTIKGEKFYRIQWVGYPIKEATWEPMENISPYLVEEFEKNEKTNKGNKRGAFVKRHLSNCRKVKSPKSNRKSLKHKKNGCRAPSNNIVDDDKKRIPEMGKTNNNENTSTASNHILSEADNSSPTTHSTSQISNDSERAWILNSEGNHGRTNSTDNVSTCINNAITNDYETVGFQALSEDMTANNEDLISAAGTLNIIEKKSMATNPLLEEIYSNPPATVASTPLIPYNENETAERTRNFEKIDARTCGSEPMSESNFTAETPIHYVPDNSQAPSFNKNEVNKEIATTSIKENDSILPHSPAIETAVNPSRGLFSTSEESEPMEIDEITCSGGIKPPSSSSKESERILECVLREVKDKDGNIFFRVKWQDTETPEKVSEERMTRYATEVFEYYRRRISELKALLGRI</sequence>
<proteinExistence type="predicted"/>
<feature type="domain" description="Chromo" evidence="4">
    <location>
        <begin position="14"/>
        <end position="71"/>
    </location>
</feature>
<evidence type="ECO:0000256" key="1">
    <source>
        <dbReference type="ARBA" id="ARBA00004123"/>
    </source>
</evidence>
<dbReference type="PROSITE" id="PS50013">
    <property type="entry name" value="CHROMO_2"/>
    <property type="match status" value="1"/>
</dbReference>
<feature type="region of interest" description="Disordered" evidence="3">
    <location>
        <begin position="77"/>
        <end position="157"/>
    </location>
</feature>
<dbReference type="Gene3D" id="2.40.50.40">
    <property type="match status" value="1"/>
</dbReference>
<gene>
    <name evidence="5" type="ORF">WMSIL1_LOCUS4955</name>
</gene>
<organism evidence="5 6">
    <name type="scientific">Hymenolepis diminuta</name>
    <name type="common">Rat tapeworm</name>
    <dbReference type="NCBI Taxonomy" id="6216"/>
    <lineage>
        <taxon>Eukaryota</taxon>
        <taxon>Metazoa</taxon>
        <taxon>Spiralia</taxon>
        <taxon>Lophotrochozoa</taxon>
        <taxon>Platyhelminthes</taxon>
        <taxon>Cestoda</taxon>
        <taxon>Eucestoda</taxon>
        <taxon>Cyclophyllidea</taxon>
        <taxon>Hymenolepididae</taxon>
        <taxon>Hymenolepis</taxon>
    </lineage>
</organism>
<evidence type="ECO:0000313" key="5">
    <source>
        <dbReference type="EMBL" id="VUZ44713.1"/>
    </source>
</evidence>
<dbReference type="CDD" id="cd00024">
    <property type="entry name" value="CD_CSD"/>
    <property type="match status" value="1"/>
</dbReference>
<comment type="subcellular location">
    <subcellularLocation>
        <location evidence="1">Nucleus</location>
    </subcellularLocation>
</comment>
<keyword evidence="2" id="KW-0539">Nucleus</keyword>
<dbReference type="PANTHER" id="PTHR22812">
    <property type="entry name" value="CHROMOBOX PROTEIN"/>
    <property type="match status" value="1"/>
</dbReference>
<evidence type="ECO:0000313" key="6">
    <source>
        <dbReference type="Proteomes" id="UP000321570"/>
    </source>
</evidence>
<feature type="compositionally biased region" description="Basic residues" evidence="3">
    <location>
        <begin position="77"/>
        <end position="101"/>
    </location>
</feature>
<reference evidence="5 6" key="1">
    <citation type="submission" date="2019-07" db="EMBL/GenBank/DDBJ databases">
        <authorList>
            <person name="Jastrzebski P J."/>
            <person name="Paukszto L."/>
            <person name="Jastrzebski P J."/>
        </authorList>
    </citation>
    <scope>NUCLEOTIDE SEQUENCE [LARGE SCALE GENOMIC DNA]</scope>
    <source>
        <strain evidence="5 6">WMS-il1</strain>
    </source>
</reference>
<evidence type="ECO:0000259" key="4">
    <source>
        <dbReference type="PROSITE" id="PS50013"/>
    </source>
</evidence>
<dbReference type="InterPro" id="IPR051219">
    <property type="entry name" value="Heterochromatin_chromo-domain"/>
</dbReference>
<dbReference type="InterPro" id="IPR023780">
    <property type="entry name" value="Chromo_domain"/>
</dbReference>
<feature type="compositionally biased region" description="Polar residues" evidence="3">
    <location>
        <begin position="140"/>
        <end position="155"/>
    </location>
</feature>
<evidence type="ECO:0000256" key="2">
    <source>
        <dbReference type="ARBA" id="ARBA00023242"/>
    </source>
</evidence>
<dbReference type="Pfam" id="PF00385">
    <property type="entry name" value="Chromo"/>
    <property type="match status" value="1"/>
</dbReference>
<name>A0A564YDP9_HYMDI</name>
<dbReference type="GO" id="GO:0005634">
    <property type="term" value="C:nucleus"/>
    <property type="evidence" value="ECO:0007669"/>
    <property type="project" value="UniProtKB-SubCell"/>
</dbReference>
<dbReference type="SMART" id="SM00298">
    <property type="entry name" value="CHROMO"/>
    <property type="match status" value="2"/>
</dbReference>
<keyword evidence="6" id="KW-1185">Reference proteome</keyword>
<protein>
    <recommendedName>
        <fullName evidence="4">Chromo domain-containing protein</fullName>
    </recommendedName>
</protein>
<dbReference type="InterPro" id="IPR016197">
    <property type="entry name" value="Chromo-like_dom_sf"/>
</dbReference>
<dbReference type="AlphaFoldDB" id="A0A564YDP9"/>
<feature type="compositionally biased region" description="Low complexity" evidence="3">
    <location>
        <begin position="123"/>
        <end position="134"/>
    </location>
</feature>
<dbReference type="EMBL" id="CABIJS010000144">
    <property type="protein sequence ID" value="VUZ44713.1"/>
    <property type="molecule type" value="Genomic_DNA"/>
</dbReference>
<dbReference type="SUPFAM" id="SSF54160">
    <property type="entry name" value="Chromo domain-like"/>
    <property type="match status" value="1"/>
</dbReference>
<dbReference type="InterPro" id="IPR000953">
    <property type="entry name" value="Chromo/chromo_shadow_dom"/>
</dbReference>
<evidence type="ECO:0000256" key="3">
    <source>
        <dbReference type="SAM" id="MobiDB-lite"/>
    </source>
</evidence>